<organism evidence="2 3">
    <name type="scientific">Streptomyces palmae</name>
    <dbReference type="NCBI Taxonomy" id="1701085"/>
    <lineage>
        <taxon>Bacteria</taxon>
        <taxon>Bacillati</taxon>
        <taxon>Actinomycetota</taxon>
        <taxon>Actinomycetes</taxon>
        <taxon>Kitasatosporales</taxon>
        <taxon>Streptomycetaceae</taxon>
        <taxon>Streptomyces</taxon>
    </lineage>
</organism>
<evidence type="ECO:0000313" key="2">
    <source>
        <dbReference type="EMBL" id="TGA83603.1"/>
    </source>
</evidence>
<keyword evidence="3" id="KW-1185">Reference proteome</keyword>
<evidence type="ECO:0000313" key="3">
    <source>
        <dbReference type="Proteomes" id="UP000297948"/>
    </source>
</evidence>
<dbReference type="OrthoDB" id="4311752at2"/>
<evidence type="ECO:0000256" key="1">
    <source>
        <dbReference type="SAM" id="MobiDB-lite"/>
    </source>
</evidence>
<protein>
    <submittedName>
        <fullName evidence="2">Uncharacterized protein</fullName>
    </submittedName>
</protein>
<dbReference type="Proteomes" id="UP000297948">
    <property type="component" value="Unassembled WGS sequence"/>
</dbReference>
<reference evidence="2 3" key="1">
    <citation type="submission" date="2019-03" db="EMBL/GenBank/DDBJ databases">
        <authorList>
            <person name="Gonzalez-Pimentel J.L."/>
        </authorList>
    </citation>
    <scope>NUCLEOTIDE SEQUENCE [LARGE SCALE GENOMIC DNA]</scope>
    <source>
        <strain evidence="2 3">JCM 31289</strain>
    </source>
</reference>
<comment type="caution">
    <text evidence="2">The sequence shown here is derived from an EMBL/GenBank/DDBJ whole genome shotgun (WGS) entry which is preliminary data.</text>
</comment>
<proteinExistence type="predicted"/>
<dbReference type="AlphaFoldDB" id="A0A4Z0FLF1"/>
<name>A0A4Z0FLF1_9ACTN</name>
<feature type="region of interest" description="Disordered" evidence="1">
    <location>
        <begin position="1"/>
        <end position="80"/>
    </location>
</feature>
<accession>A0A4Z0FLF1</accession>
<gene>
    <name evidence="2" type="ORF">E4099_31925</name>
</gene>
<dbReference type="EMBL" id="SRID01000664">
    <property type="protein sequence ID" value="TGA83603.1"/>
    <property type="molecule type" value="Genomic_DNA"/>
</dbReference>
<sequence>MVGAAEPDPFAGLSHPDCGLDGADSAPGAPPPLVSEPPLDGAPPLTSEPPLAAEPPLTSEPTATAPGTAGIDTLLEPTGF</sequence>